<evidence type="ECO:0000313" key="2">
    <source>
        <dbReference type="Proteomes" id="UP001195422"/>
    </source>
</evidence>
<dbReference type="RefSeq" id="WP_188947535.1">
    <property type="nucleotide sequence ID" value="NZ_BMPH01000003.1"/>
</dbReference>
<evidence type="ECO:0000313" key="1">
    <source>
        <dbReference type="EMBL" id="MBP2398760.1"/>
    </source>
</evidence>
<dbReference type="Proteomes" id="UP001195422">
    <property type="component" value="Unassembled WGS sequence"/>
</dbReference>
<comment type="caution">
    <text evidence="1">The sequence shown here is derived from an EMBL/GenBank/DDBJ whole genome shotgun (WGS) entry which is preliminary data.</text>
</comment>
<organism evidence="1 2">
    <name type="scientific">Glutamicibacter protophormiae</name>
    <name type="common">Brevibacterium protophormiae</name>
    <dbReference type="NCBI Taxonomy" id="37930"/>
    <lineage>
        <taxon>Bacteria</taxon>
        <taxon>Bacillati</taxon>
        <taxon>Actinomycetota</taxon>
        <taxon>Actinomycetes</taxon>
        <taxon>Micrococcales</taxon>
        <taxon>Micrococcaceae</taxon>
        <taxon>Glutamicibacter</taxon>
    </lineage>
</organism>
<gene>
    <name evidence="1" type="ORF">JOF39_001841</name>
</gene>
<reference evidence="1 2" key="1">
    <citation type="submission" date="2021-03" db="EMBL/GenBank/DDBJ databases">
        <title>Sequencing the genomes of 1000 actinobacteria strains.</title>
        <authorList>
            <person name="Klenk H.-P."/>
        </authorList>
    </citation>
    <scope>NUCLEOTIDE SEQUENCE [LARGE SCALE GENOMIC DNA]</scope>
    <source>
        <strain evidence="1 2">DSM 20168</strain>
    </source>
</reference>
<proteinExistence type="predicted"/>
<dbReference type="EMBL" id="JAGIOJ010000001">
    <property type="protein sequence ID" value="MBP2398760.1"/>
    <property type="molecule type" value="Genomic_DNA"/>
</dbReference>
<sequence length="62" mass="6756">MSLESSRLLATYNDLDYYAATSEDQKMACLFTFSHESPGESVMSGRGGLGEADFIVEISTPE</sequence>
<name>A0ABS4XQU0_GLUPR</name>
<accession>A0ABS4XQU0</accession>
<protein>
    <submittedName>
        <fullName evidence="1">Uncharacterized protein</fullName>
    </submittedName>
</protein>
<keyword evidence="2" id="KW-1185">Reference proteome</keyword>